<dbReference type="SUPFAM" id="SSF88697">
    <property type="entry name" value="PUA domain-like"/>
    <property type="match status" value="1"/>
</dbReference>
<dbReference type="PROSITE" id="PS00902">
    <property type="entry name" value="GLUTAMATE_5_KINASE"/>
    <property type="match status" value="1"/>
</dbReference>
<dbReference type="PANTHER" id="PTHR43654:SF3">
    <property type="entry name" value="GLUTAMATE 5-KINASE"/>
    <property type="match status" value="1"/>
</dbReference>
<dbReference type="SMART" id="SM00359">
    <property type="entry name" value="PUA"/>
    <property type="match status" value="1"/>
</dbReference>
<name>A0A0G2E0W1_PHACM</name>
<dbReference type="InterPro" id="IPR011529">
    <property type="entry name" value="Glu_5kinase"/>
</dbReference>
<evidence type="ECO:0000256" key="10">
    <source>
        <dbReference type="SAM" id="MobiDB-lite"/>
    </source>
</evidence>
<comment type="caution">
    <text evidence="12">The sequence shown here is derived from an EMBL/GenBank/DDBJ whole genome shotgun (WGS) entry which is preliminary data.</text>
</comment>
<evidence type="ECO:0000256" key="2">
    <source>
        <dbReference type="ARBA" id="ARBA00022490"/>
    </source>
</evidence>
<evidence type="ECO:0000313" key="13">
    <source>
        <dbReference type="Proteomes" id="UP000053317"/>
    </source>
</evidence>
<keyword evidence="4" id="KW-0641">Proline biosynthesis</keyword>
<protein>
    <submittedName>
        <fullName evidence="12">Putative glutamate 5-kinase</fullName>
    </submittedName>
</protein>
<proteinExistence type="inferred from homology"/>
<organism evidence="12 13">
    <name type="scientific">Phaeomoniella chlamydospora</name>
    <name type="common">Phaeoacremonium chlamydosporum</name>
    <dbReference type="NCBI Taxonomy" id="158046"/>
    <lineage>
        <taxon>Eukaryota</taxon>
        <taxon>Fungi</taxon>
        <taxon>Dikarya</taxon>
        <taxon>Ascomycota</taxon>
        <taxon>Pezizomycotina</taxon>
        <taxon>Eurotiomycetes</taxon>
        <taxon>Chaetothyriomycetidae</taxon>
        <taxon>Phaeomoniellales</taxon>
        <taxon>Phaeomoniellaceae</taxon>
        <taxon>Phaeomoniella</taxon>
    </lineage>
</organism>
<keyword evidence="6" id="KW-0547">Nucleotide-binding</keyword>
<dbReference type="InterPro" id="IPR036393">
    <property type="entry name" value="AceGlu_kinase-like_sf"/>
</dbReference>
<keyword evidence="8" id="KW-0067">ATP-binding</keyword>
<dbReference type="GO" id="GO:0004349">
    <property type="term" value="F:glutamate 5-kinase activity"/>
    <property type="evidence" value="ECO:0007669"/>
    <property type="project" value="InterPro"/>
</dbReference>
<dbReference type="InterPro" id="IPR005715">
    <property type="entry name" value="Glu_5kinase/COase_Synthase"/>
</dbReference>
<dbReference type="Gene3D" id="3.40.1160.10">
    <property type="entry name" value="Acetylglutamate kinase-like"/>
    <property type="match status" value="2"/>
</dbReference>
<dbReference type="InterPro" id="IPR001057">
    <property type="entry name" value="Glu/AcGlu_kinase"/>
</dbReference>
<evidence type="ECO:0000256" key="7">
    <source>
        <dbReference type="ARBA" id="ARBA00022777"/>
    </source>
</evidence>
<feature type="domain" description="PUA" evidence="11">
    <location>
        <begin position="317"/>
        <end position="427"/>
    </location>
</feature>
<keyword evidence="5" id="KW-0808">Transferase</keyword>
<evidence type="ECO:0000256" key="9">
    <source>
        <dbReference type="ARBA" id="ARBA00061601"/>
    </source>
</evidence>
<dbReference type="HAMAP" id="MF_00456">
    <property type="entry name" value="ProB"/>
    <property type="match status" value="1"/>
</dbReference>
<evidence type="ECO:0000256" key="4">
    <source>
        <dbReference type="ARBA" id="ARBA00022650"/>
    </source>
</evidence>
<evidence type="ECO:0000256" key="8">
    <source>
        <dbReference type="ARBA" id="ARBA00022840"/>
    </source>
</evidence>
<dbReference type="GO" id="GO:0003723">
    <property type="term" value="F:RNA binding"/>
    <property type="evidence" value="ECO:0007669"/>
    <property type="project" value="InterPro"/>
</dbReference>
<dbReference type="FunFam" id="2.30.130.10:FF:000008">
    <property type="entry name" value="Glutamate 5-kinase"/>
    <property type="match status" value="1"/>
</dbReference>
<dbReference type="InterPro" id="IPR015947">
    <property type="entry name" value="PUA-like_sf"/>
</dbReference>
<dbReference type="InterPro" id="IPR019797">
    <property type="entry name" value="Glutamate_5-kinase_CS"/>
</dbReference>
<dbReference type="PROSITE" id="PS50890">
    <property type="entry name" value="PUA"/>
    <property type="match status" value="1"/>
</dbReference>
<dbReference type="EMBL" id="LCWF01000161">
    <property type="protein sequence ID" value="KKY16404.1"/>
    <property type="molecule type" value="Genomic_DNA"/>
</dbReference>
<keyword evidence="2" id="KW-0963">Cytoplasm</keyword>
<dbReference type="AlphaFoldDB" id="A0A0G2E0W1"/>
<dbReference type="InterPro" id="IPR036974">
    <property type="entry name" value="PUA_sf"/>
</dbReference>
<dbReference type="GO" id="GO:0005829">
    <property type="term" value="C:cytosol"/>
    <property type="evidence" value="ECO:0007669"/>
    <property type="project" value="TreeGrafter"/>
</dbReference>
<keyword evidence="13" id="KW-1185">Reference proteome</keyword>
<dbReference type="InterPro" id="IPR041739">
    <property type="entry name" value="G5K_ProB"/>
</dbReference>
<keyword evidence="7 12" id="KW-0418">Kinase</keyword>
<dbReference type="CDD" id="cd21157">
    <property type="entry name" value="PUA_G5K"/>
    <property type="match status" value="1"/>
</dbReference>
<dbReference type="PRINTS" id="PR00474">
    <property type="entry name" value="GLU5KINASE"/>
</dbReference>
<keyword evidence="3" id="KW-0028">Amino-acid biosynthesis</keyword>
<reference evidence="12 13" key="2">
    <citation type="submission" date="2015-05" db="EMBL/GenBank/DDBJ databases">
        <authorList>
            <person name="Morales-Cruz A."/>
            <person name="Amrine K.C."/>
            <person name="Cantu D."/>
        </authorList>
    </citation>
    <scope>NUCLEOTIDE SEQUENCE [LARGE SCALE GENOMIC DNA]</scope>
    <source>
        <strain evidence="12">UCRPC4</strain>
    </source>
</reference>
<dbReference type="InterPro" id="IPR001048">
    <property type="entry name" value="Asp/Glu/Uridylate_kinase"/>
</dbReference>
<reference evidence="12 13" key="1">
    <citation type="submission" date="2015-05" db="EMBL/GenBank/DDBJ databases">
        <title>Distinctive expansion of gene families associated with plant cell wall degradation and secondary metabolism in the genomes of grapevine trunk pathogens.</title>
        <authorList>
            <person name="Lawrence D.P."/>
            <person name="Travadon R."/>
            <person name="Rolshausen P.E."/>
            <person name="Baumgartner K."/>
        </authorList>
    </citation>
    <scope>NUCLEOTIDE SEQUENCE [LARGE SCALE GENOMIC DNA]</scope>
    <source>
        <strain evidence="12">UCRPC4</strain>
    </source>
</reference>
<dbReference type="GO" id="GO:0005524">
    <property type="term" value="F:ATP binding"/>
    <property type="evidence" value="ECO:0007669"/>
    <property type="project" value="UniProtKB-KW"/>
</dbReference>
<evidence type="ECO:0000313" key="12">
    <source>
        <dbReference type="EMBL" id="KKY16404.1"/>
    </source>
</evidence>
<dbReference type="OrthoDB" id="409889at2759"/>
<dbReference type="PANTHER" id="PTHR43654">
    <property type="entry name" value="GLUTAMATE 5-KINASE"/>
    <property type="match status" value="1"/>
</dbReference>
<sequence length="472" mass="51181">MKPPKHLTIVIKLGTSSIVDEKTHEPILSILTLIVETAVKLRKHGHRVVIVSSGAIGVGLRRMDIEKRPKHLPKVQALAAIGQCRLISLWDSLFAHLRQPVAQILLTRNDIADRTQYINAQNTLSELLSMDVIPIVNENDTLAVSEIKFGDNDTLSAITAAMIHADYLFLMTDVDCLYDSNPRTNPNAKPIEVVSDIGSLTADVSSAGSALGTGGMGTKIVAARLATSAGVTTIITKSSKPGNIPDIVGHLQTLPSPYSLSAESSPASSQILQPPSTTKAPLLPEPNNVPLHTRFMPSPNPIRSRSFWLLHGLHPHGILYIDRGALNALLQKAGLLPVGVVGVDGHFAQQEAVRICVVDRPTPTSKSLALNGDFVDHPLPTSALFSKAEEVGRAVVNYSSSEIERIKGIRSSQITNVLGYADSEYVALRENISFYGKLEEERSRPATPGLDERKRHDTEVVERRLTPDIQDV</sequence>
<dbReference type="FunFam" id="3.40.1160.10:FF:000020">
    <property type="entry name" value="Glutamate 5-kinase"/>
    <property type="match status" value="1"/>
</dbReference>
<dbReference type="Gene3D" id="2.30.130.10">
    <property type="entry name" value="PUA domain"/>
    <property type="match status" value="1"/>
</dbReference>
<dbReference type="InterPro" id="IPR002478">
    <property type="entry name" value="PUA"/>
</dbReference>
<dbReference type="PIRSF" id="PIRSF000729">
    <property type="entry name" value="GK"/>
    <property type="match status" value="1"/>
</dbReference>
<feature type="region of interest" description="Disordered" evidence="10">
    <location>
        <begin position="440"/>
        <end position="472"/>
    </location>
</feature>
<comment type="similarity">
    <text evidence="9">Belongs to the glutamate 5-kinase family.</text>
</comment>
<dbReference type="NCBIfam" id="TIGR01027">
    <property type="entry name" value="proB"/>
    <property type="match status" value="1"/>
</dbReference>
<dbReference type="Pfam" id="PF00696">
    <property type="entry name" value="AA_kinase"/>
    <property type="match status" value="1"/>
</dbReference>
<feature type="compositionally biased region" description="Basic and acidic residues" evidence="10">
    <location>
        <begin position="440"/>
        <end position="466"/>
    </location>
</feature>
<accession>A0A0G2E0W1</accession>
<evidence type="ECO:0000256" key="5">
    <source>
        <dbReference type="ARBA" id="ARBA00022679"/>
    </source>
</evidence>
<dbReference type="Proteomes" id="UP000053317">
    <property type="component" value="Unassembled WGS sequence"/>
</dbReference>
<gene>
    <name evidence="12" type="ORF">UCRPC4_g05913</name>
</gene>
<dbReference type="Pfam" id="PF01472">
    <property type="entry name" value="PUA"/>
    <property type="match status" value="1"/>
</dbReference>
<dbReference type="GO" id="GO:1901607">
    <property type="term" value="P:alpha-amino acid biosynthetic process"/>
    <property type="evidence" value="ECO:0007669"/>
    <property type="project" value="UniProtKB-ARBA"/>
</dbReference>
<dbReference type="SUPFAM" id="SSF53633">
    <property type="entry name" value="Carbamate kinase-like"/>
    <property type="match status" value="1"/>
</dbReference>
<evidence type="ECO:0000256" key="1">
    <source>
        <dbReference type="ARBA" id="ARBA00004496"/>
    </source>
</evidence>
<evidence type="ECO:0000259" key="11">
    <source>
        <dbReference type="SMART" id="SM00359"/>
    </source>
</evidence>
<evidence type="ECO:0000256" key="3">
    <source>
        <dbReference type="ARBA" id="ARBA00022605"/>
    </source>
</evidence>
<dbReference type="CDD" id="cd04242">
    <property type="entry name" value="AAK_G5K_ProB"/>
    <property type="match status" value="1"/>
</dbReference>
<comment type="subcellular location">
    <subcellularLocation>
        <location evidence="1">Cytoplasm</location>
    </subcellularLocation>
</comment>
<evidence type="ECO:0000256" key="6">
    <source>
        <dbReference type="ARBA" id="ARBA00022741"/>
    </source>
</evidence>